<evidence type="ECO:0000256" key="4">
    <source>
        <dbReference type="ARBA" id="ARBA00005093"/>
    </source>
</evidence>
<dbReference type="InterPro" id="IPR039721">
    <property type="entry name" value="C5-epimerase"/>
</dbReference>
<evidence type="ECO:0000256" key="8">
    <source>
        <dbReference type="ARBA" id="ARBA00022968"/>
    </source>
</evidence>
<dbReference type="GO" id="GO:0005794">
    <property type="term" value="C:Golgi apparatus"/>
    <property type="evidence" value="ECO:0007669"/>
    <property type="project" value="TreeGrafter"/>
</dbReference>
<evidence type="ECO:0000259" key="14">
    <source>
        <dbReference type="Pfam" id="PF21174"/>
    </source>
</evidence>
<evidence type="ECO:0000313" key="16">
    <source>
        <dbReference type="Proteomes" id="UP000267096"/>
    </source>
</evidence>
<dbReference type="EMBL" id="UYRR01001085">
    <property type="protein sequence ID" value="VDK18460.1"/>
    <property type="molecule type" value="Genomic_DNA"/>
</dbReference>
<dbReference type="Proteomes" id="UP000267096">
    <property type="component" value="Unassembled WGS sequence"/>
</dbReference>
<evidence type="ECO:0000256" key="3">
    <source>
        <dbReference type="ARBA" id="ARBA00004841"/>
    </source>
</evidence>
<keyword evidence="9" id="KW-1133">Transmembrane helix</keyword>
<keyword evidence="16" id="KW-1185">Reference proteome</keyword>
<keyword evidence="8" id="KW-0735">Signal-anchor</keyword>
<comment type="similarity">
    <text evidence="5">Belongs to the D-glucuronyl C5-epimerase family.</text>
</comment>
<evidence type="ECO:0000313" key="15">
    <source>
        <dbReference type="EMBL" id="VDK18460.1"/>
    </source>
</evidence>
<protein>
    <recommendedName>
        <fullName evidence="6">heparosan-N-sulfate-glucuronate 5-epimerase</fullName>
        <ecNumber evidence="6">5.1.3.17</ecNumber>
    </recommendedName>
</protein>
<dbReference type="InterPro" id="IPR010598">
    <property type="entry name" value="C5-epim_C"/>
</dbReference>
<feature type="domain" description="D-glucuronyl C5-epimerase beta-sandwich" evidence="14">
    <location>
        <begin position="204"/>
        <end position="336"/>
    </location>
</feature>
<dbReference type="GO" id="GO:0030210">
    <property type="term" value="P:heparin proteoglycan biosynthetic process"/>
    <property type="evidence" value="ECO:0007669"/>
    <property type="project" value="UniProtKB-UniPathway"/>
</dbReference>
<evidence type="ECO:0000259" key="13">
    <source>
        <dbReference type="Pfam" id="PF06662"/>
    </source>
</evidence>
<evidence type="ECO:0000256" key="2">
    <source>
        <dbReference type="ARBA" id="ARBA00004606"/>
    </source>
</evidence>
<dbReference type="GO" id="GO:0047464">
    <property type="term" value="F:heparosan-N-sulfate-glucuronate 5-epimerase activity"/>
    <property type="evidence" value="ECO:0007669"/>
    <property type="project" value="UniProtKB-EC"/>
</dbReference>
<dbReference type="UniPathway" id="UPA00862"/>
<dbReference type="InterPro" id="IPR059154">
    <property type="entry name" value="Glce_b_sandwich"/>
</dbReference>
<comment type="subcellular location">
    <subcellularLocation>
        <location evidence="12">Endomembrane system</location>
        <topology evidence="12">Single-pass membrane protein</topology>
    </subcellularLocation>
    <subcellularLocation>
        <location evidence="2">Membrane</location>
        <topology evidence="2">Single-pass type II membrane protein</topology>
    </subcellularLocation>
</comment>
<dbReference type="OrthoDB" id="5914444at2759"/>
<keyword evidence="11" id="KW-0413">Isomerase</keyword>
<organism evidence="17">
    <name type="scientific">Anisakis simplex</name>
    <name type="common">Herring worm</name>
    <dbReference type="NCBI Taxonomy" id="6269"/>
    <lineage>
        <taxon>Eukaryota</taxon>
        <taxon>Metazoa</taxon>
        <taxon>Ecdysozoa</taxon>
        <taxon>Nematoda</taxon>
        <taxon>Chromadorea</taxon>
        <taxon>Rhabditida</taxon>
        <taxon>Spirurina</taxon>
        <taxon>Ascaridomorpha</taxon>
        <taxon>Ascaridoidea</taxon>
        <taxon>Anisakidae</taxon>
        <taxon>Anisakis</taxon>
        <taxon>Anisakis simplex complex</taxon>
    </lineage>
</organism>
<dbReference type="PANTHER" id="PTHR13174">
    <property type="entry name" value="D-GLUCURONYL C5-EPIMERASE"/>
    <property type="match status" value="1"/>
</dbReference>
<evidence type="ECO:0000313" key="17">
    <source>
        <dbReference type="WBParaSite" id="ASIM_0000125801-mRNA-1"/>
    </source>
</evidence>
<sequence length="501" mass="56566">MNSFYTLQTVSKDAMNMSNIKRISCMVDGHRTYSCLQDDDDVYFPFEKFLKKQYDVTGKLTKDKGNKEDHFEWSTSTSRVRFPDEGEYDPVGTFGHFASYSVESRDRVRCISAQYGVPLSTQWSSKPYFYPIQIAQYALQHYSRNRTGPEPVEIELGKAPSDWIVEDSASYEAKEGIEGIREVLDEELHKNVMEIFPVGNDNGKDTAVRLSLNENVNLDVISFFWRSDAYASFTIAAEIIPLKKKIYLHYVHKSDGRCVWREANGQQEHFYYELGAKPDPSSWRLICRDVLTDAGRALASTVSNGKKTGSTSAAAQLHPGSTNICDIRVISLVLRGHSWLHSLKQRSSAHMEQFLVVADWFLSNQDDDGGWSVPVERSIAEKSLVLEAGWHSAMAQGHALSVLTRAYAITKELKYLRAAVKGTKLFKINAGEGGVRNDLFGYAWYEEYPTQPGTFVLNGFMYSLIGLYDLSAALKNQQQMENDAAELFADGIRSLQTFLPL</sequence>
<dbReference type="Pfam" id="PF06662">
    <property type="entry name" value="C5-epim_C"/>
    <property type="match status" value="1"/>
</dbReference>
<evidence type="ECO:0000256" key="6">
    <source>
        <dbReference type="ARBA" id="ARBA00012087"/>
    </source>
</evidence>
<evidence type="ECO:0000256" key="5">
    <source>
        <dbReference type="ARBA" id="ARBA00005584"/>
    </source>
</evidence>
<evidence type="ECO:0000256" key="12">
    <source>
        <dbReference type="ARBA" id="ARBA00037847"/>
    </source>
</evidence>
<proteinExistence type="inferred from homology"/>
<evidence type="ECO:0000256" key="11">
    <source>
        <dbReference type="ARBA" id="ARBA00023235"/>
    </source>
</evidence>
<reference evidence="17" key="1">
    <citation type="submission" date="2017-02" db="UniProtKB">
        <authorList>
            <consortium name="WormBaseParasite"/>
        </authorList>
    </citation>
    <scope>IDENTIFICATION</scope>
</reference>
<accession>A0A0M3J163</accession>
<evidence type="ECO:0000256" key="7">
    <source>
        <dbReference type="ARBA" id="ARBA00022692"/>
    </source>
</evidence>
<evidence type="ECO:0000256" key="10">
    <source>
        <dbReference type="ARBA" id="ARBA00023136"/>
    </source>
</evidence>
<dbReference type="EC" id="5.1.3.17" evidence="6"/>
<dbReference type="WBParaSite" id="ASIM_0000125801-mRNA-1">
    <property type="protein sequence ID" value="ASIM_0000125801-mRNA-1"/>
    <property type="gene ID" value="ASIM_0000125801"/>
</dbReference>
<dbReference type="AlphaFoldDB" id="A0A0M3J163"/>
<dbReference type="GO" id="GO:0015012">
    <property type="term" value="P:heparan sulfate proteoglycan biosynthetic process"/>
    <property type="evidence" value="ECO:0007669"/>
    <property type="project" value="InterPro"/>
</dbReference>
<keyword evidence="10" id="KW-0472">Membrane</keyword>
<reference evidence="15 16" key="2">
    <citation type="submission" date="2018-11" db="EMBL/GenBank/DDBJ databases">
        <authorList>
            <consortium name="Pathogen Informatics"/>
        </authorList>
    </citation>
    <scope>NUCLEOTIDE SEQUENCE [LARGE SCALE GENOMIC DNA]</scope>
</reference>
<dbReference type="PANTHER" id="PTHR13174:SF3">
    <property type="entry name" value="D-GLUCURONYL C5-EPIMERASE"/>
    <property type="match status" value="1"/>
</dbReference>
<keyword evidence="7" id="KW-0812">Transmembrane</keyword>
<name>A0A0M3J163_ANISI</name>
<feature type="domain" description="D-glucuronyl C5-epimerase C-terminal" evidence="13">
    <location>
        <begin position="365"/>
        <end position="500"/>
    </location>
</feature>
<comment type="pathway">
    <text evidence="3">Glycan metabolism; heparin biosynthesis.</text>
</comment>
<comment type="pathway">
    <text evidence="4">Glycan metabolism; heparan sulfate biosynthesis.</text>
</comment>
<comment type="catalytic activity">
    <reaction evidence="1">
        <text>[heparosan-N-sulfate](n) = [heparan-N-sulfate](n)</text>
        <dbReference type="Rhea" id="RHEA:20197"/>
        <dbReference type="Rhea" id="RHEA-COMP:9556"/>
        <dbReference type="Rhea" id="RHEA-COMP:9557"/>
        <dbReference type="ChEBI" id="CHEBI:58041"/>
        <dbReference type="ChEBI" id="CHEBI:58287"/>
        <dbReference type="EC" id="5.1.3.17"/>
    </reaction>
</comment>
<gene>
    <name evidence="15" type="ORF">ASIM_LOCUS1146</name>
</gene>
<evidence type="ECO:0000256" key="1">
    <source>
        <dbReference type="ARBA" id="ARBA00000434"/>
    </source>
</evidence>
<evidence type="ECO:0000256" key="9">
    <source>
        <dbReference type="ARBA" id="ARBA00022989"/>
    </source>
</evidence>
<dbReference type="Pfam" id="PF21174">
    <property type="entry name" value="Glce_b_sandwich"/>
    <property type="match status" value="1"/>
</dbReference>